<dbReference type="Pfam" id="PF02518">
    <property type="entry name" value="HATPase_c"/>
    <property type="match status" value="1"/>
</dbReference>
<sequence>MSESITFRYEIPGDDFTRAGEASSDIKNKLKMMGVSNTVVRKVAIAMYEGEINMVIHANGGIITVEISDDNIKIVLKDQGPGIPDISKAMEEGYSTAPENVRSLGFGAGMGLPNMKKYSDRMEIESTLGKGTTVTMDVHI</sequence>
<name>A0A9D2LT97_9FIRM</name>
<reference evidence="2" key="1">
    <citation type="journal article" date="2021" name="PeerJ">
        <title>Extensive microbial diversity within the chicken gut microbiome revealed by metagenomics and culture.</title>
        <authorList>
            <person name="Gilroy R."/>
            <person name="Ravi A."/>
            <person name="Getino M."/>
            <person name="Pursley I."/>
            <person name="Horton D.L."/>
            <person name="Alikhan N.F."/>
            <person name="Baker D."/>
            <person name="Gharbi K."/>
            <person name="Hall N."/>
            <person name="Watson M."/>
            <person name="Adriaenssens E.M."/>
            <person name="Foster-Nyarko E."/>
            <person name="Jarju S."/>
            <person name="Secka A."/>
            <person name="Antonio M."/>
            <person name="Oren A."/>
            <person name="Chaudhuri R.R."/>
            <person name="La Ragione R."/>
            <person name="Hildebrand F."/>
            <person name="Pallen M.J."/>
        </authorList>
    </citation>
    <scope>NUCLEOTIDE SEQUENCE</scope>
    <source>
        <strain evidence="2">ChiSjej1B19-5720</strain>
    </source>
</reference>
<dbReference type="AlphaFoldDB" id="A0A9D2LT97"/>
<comment type="caution">
    <text evidence="2">The sequence shown here is derived from an EMBL/GenBank/DDBJ whole genome shotgun (WGS) entry which is preliminary data.</text>
</comment>
<keyword evidence="2" id="KW-0067">ATP-binding</keyword>
<proteinExistence type="predicted"/>
<accession>A0A9D2LT97</accession>
<dbReference type="Proteomes" id="UP000823842">
    <property type="component" value="Unassembled WGS sequence"/>
</dbReference>
<dbReference type="InterPro" id="IPR003594">
    <property type="entry name" value="HATPase_dom"/>
</dbReference>
<evidence type="ECO:0000259" key="1">
    <source>
        <dbReference type="SMART" id="SM00387"/>
    </source>
</evidence>
<reference evidence="2" key="2">
    <citation type="submission" date="2021-04" db="EMBL/GenBank/DDBJ databases">
        <authorList>
            <person name="Gilroy R."/>
        </authorList>
    </citation>
    <scope>NUCLEOTIDE SEQUENCE</scope>
    <source>
        <strain evidence="2">ChiSjej1B19-5720</strain>
    </source>
</reference>
<organism evidence="2 3">
    <name type="scientific">Candidatus Blautia faecavium</name>
    <dbReference type="NCBI Taxonomy" id="2838487"/>
    <lineage>
        <taxon>Bacteria</taxon>
        <taxon>Bacillati</taxon>
        <taxon>Bacillota</taxon>
        <taxon>Clostridia</taxon>
        <taxon>Lachnospirales</taxon>
        <taxon>Lachnospiraceae</taxon>
        <taxon>Blautia</taxon>
    </lineage>
</organism>
<dbReference type="GO" id="GO:0005524">
    <property type="term" value="F:ATP binding"/>
    <property type="evidence" value="ECO:0007669"/>
    <property type="project" value="UniProtKB-KW"/>
</dbReference>
<evidence type="ECO:0000313" key="2">
    <source>
        <dbReference type="EMBL" id="HJB28733.1"/>
    </source>
</evidence>
<dbReference type="SUPFAM" id="SSF55874">
    <property type="entry name" value="ATPase domain of HSP90 chaperone/DNA topoisomerase II/histidine kinase"/>
    <property type="match status" value="1"/>
</dbReference>
<dbReference type="SMART" id="SM00387">
    <property type="entry name" value="HATPase_c"/>
    <property type="match status" value="1"/>
</dbReference>
<keyword evidence="2" id="KW-0547">Nucleotide-binding</keyword>
<gene>
    <name evidence="2" type="ORF">IAA06_08055</name>
</gene>
<dbReference type="Gene3D" id="3.30.565.10">
    <property type="entry name" value="Histidine kinase-like ATPase, C-terminal domain"/>
    <property type="match status" value="1"/>
</dbReference>
<evidence type="ECO:0000313" key="3">
    <source>
        <dbReference type="Proteomes" id="UP000823842"/>
    </source>
</evidence>
<feature type="domain" description="Histidine kinase/HSP90-like ATPase" evidence="1">
    <location>
        <begin position="38"/>
        <end position="140"/>
    </location>
</feature>
<dbReference type="InterPro" id="IPR036890">
    <property type="entry name" value="HATPase_C_sf"/>
</dbReference>
<protein>
    <submittedName>
        <fullName evidence="2">ATP-binding protein</fullName>
    </submittedName>
</protein>
<dbReference type="EMBL" id="DWYZ01000152">
    <property type="protein sequence ID" value="HJB28733.1"/>
    <property type="molecule type" value="Genomic_DNA"/>
</dbReference>